<organism evidence="1 2">
    <name type="scientific">Araneus ventricosus</name>
    <name type="common">Orbweaver spider</name>
    <name type="synonym">Epeira ventricosa</name>
    <dbReference type="NCBI Taxonomy" id="182803"/>
    <lineage>
        <taxon>Eukaryota</taxon>
        <taxon>Metazoa</taxon>
        <taxon>Ecdysozoa</taxon>
        <taxon>Arthropoda</taxon>
        <taxon>Chelicerata</taxon>
        <taxon>Arachnida</taxon>
        <taxon>Araneae</taxon>
        <taxon>Araneomorphae</taxon>
        <taxon>Entelegynae</taxon>
        <taxon>Araneoidea</taxon>
        <taxon>Araneidae</taxon>
        <taxon>Araneus</taxon>
    </lineage>
</organism>
<dbReference type="PANTHER" id="PTHR46060">
    <property type="entry name" value="MARINER MOS1 TRANSPOSASE-LIKE PROTEIN"/>
    <property type="match status" value="1"/>
</dbReference>
<dbReference type="Gene3D" id="3.30.420.10">
    <property type="entry name" value="Ribonuclease H-like superfamily/Ribonuclease H"/>
    <property type="match status" value="1"/>
</dbReference>
<comment type="caution">
    <text evidence="1">The sequence shown here is derived from an EMBL/GenBank/DDBJ whole genome shotgun (WGS) entry which is preliminary data.</text>
</comment>
<proteinExistence type="predicted"/>
<evidence type="ECO:0000313" key="1">
    <source>
        <dbReference type="EMBL" id="GBM93871.1"/>
    </source>
</evidence>
<name>A0A4Y2JU59_ARAVE</name>
<dbReference type="AlphaFoldDB" id="A0A4Y2JU59"/>
<dbReference type="InterPro" id="IPR036397">
    <property type="entry name" value="RNaseH_sf"/>
</dbReference>
<dbReference type="Pfam" id="PF01359">
    <property type="entry name" value="Transposase_1"/>
    <property type="match status" value="1"/>
</dbReference>
<dbReference type="Proteomes" id="UP000499080">
    <property type="component" value="Unassembled WGS sequence"/>
</dbReference>
<dbReference type="OrthoDB" id="6435573at2759"/>
<dbReference type="PANTHER" id="PTHR46060:SF1">
    <property type="entry name" value="MARINER MOS1 TRANSPOSASE-LIKE PROTEIN"/>
    <property type="match status" value="1"/>
</dbReference>
<dbReference type="InterPro" id="IPR052709">
    <property type="entry name" value="Transposase-MT_Hybrid"/>
</dbReference>
<protein>
    <recommendedName>
        <fullName evidence="3">Mariner Mos1 transposase</fullName>
    </recommendedName>
</protein>
<accession>A0A4Y2JU59</accession>
<evidence type="ECO:0000313" key="2">
    <source>
        <dbReference type="Proteomes" id="UP000499080"/>
    </source>
</evidence>
<dbReference type="InterPro" id="IPR001888">
    <property type="entry name" value="Transposase_1"/>
</dbReference>
<reference evidence="1 2" key="1">
    <citation type="journal article" date="2019" name="Sci. Rep.">
        <title>Orb-weaving spider Araneus ventricosus genome elucidates the spidroin gene catalogue.</title>
        <authorList>
            <person name="Kono N."/>
            <person name="Nakamura H."/>
            <person name="Ohtoshi R."/>
            <person name="Moran D.A.P."/>
            <person name="Shinohara A."/>
            <person name="Yoshida Y."/>
            <person name="Fujiwara M."/>
            <person name="Mori M."/>
            <person name="Tomita M."/>
            <person name="Arakawa K."/>
        </authorList>
    </citation>
    <scope>NUCLEOTIDE SEQUENCE [LARGE SCALE GENOMIC DNA]</scope>
</reference>
<evidence type="ECO:0008006" key="3">
    <source>
        <dbReference type="Google" id="ProtNLM"/>
    </source>
</evidence>
<keyword evidence="2" id="KW-1185">Reference proteome</keyword>
<dbReference type="EMBL" id="BGPR01003913">
    <property type="protein sequence ID" value="GBM93871.1"/>
    <property type="molecule type" value="Genomic_DNA"/>
</dbReference>
<dbReference type="GO" id="GO:0003676">
    <property type="term" value="F:nucleic acid binding"/>
    <property type="evidence" value="ECO:0007669"/>
    <property type="project" value="InterPro"/>
</dbReference>
<sequence length="135" mass="15470">MTTVYWDARGVIFLDFFGTDKTITGQLYASFSHRFNNGMKEKRPPLVKKTTLFQHENTAFHTCSVVSSQLYALCYQVLPLFPHSPDLAPSDYCLSPNIKYGCHERNSNQRTEMILYFKVSGKSYCLGGRKKQSHS</sequence>
<gene>
    <name evidence="1" type="ORF">AVEN_213439_1</name>
</gene>